<dbReference type="RefSeq" id="WP_343957391.1">
    <property type="nucleotide sequence ID" value="NZ_BAAAMN010000028.1"/>
</dbReference>
<keyword evidence="3" id="KW-1185">Reference proteome</keyword>
<proteinExistence type="predicted"/>
<sequence>MNTTLQQRIASFSGTIRARAGYLWYIYRDLWLFVSMALVGFVTIVLGYFWHGASVGFASLIGLAVAIVSAFSALLYRRNIKKKWTNVQLQRRDVVDVMQDFGEAGVIELQDAGKYGVSELLWRDPSIDETLQQGAGQIEVVVADEAYALPGDLRSIAPRAFRSLANQSSPDTPDRLPRWFNGKLTRLASDPSAFQAEPLKLESVRFFDGQASNEQLPWCRTDATEDRSVIHQHLFDNDGDVLNLASSGLANMVGISVLAITTDGYVLFVQQGASNSVQSSGYAASGSGSLDWSDTVAVHKRCQKRGENMTLHELLTAGMQREMREESQVHRDEIVDESQVVTGYSRWLSRGAKPEFSGLVKLNVAMADVIERAPGADEAQYSVGRGWVPVDVLLADADTWGERHDALRQSLARHHRDTSIPEDLVLGVSTMAAWCAAADFVAANRWYVEGLGDVEDDTSDDALNEAS</sequence>
<keyword evidence="1" id="KW-0472">Membrane</keyword>
<keyword evidence="1" id="KW-1133">Transmembrane helix</keyword>
<reference evidence="2 3" key="1">
    <citation type="journal article" date="2019" name="Int. J. Syst. Evol. Microbiol.">
        <title>The Global Catalogue of Microorganisms (GCM) 10K type strain sequencing project: providing services to taxonomists for standard genome sequencing and annotation.</title>
        <authorList>
            <consortium name="The Broad Institute Genomics Platform"/>
            <consortium name="The Broad Institute Genome Sequencing Center for Infectious Disease"/>
            <person name="Wu L."/>
            <person name="Ma J."/>
        </authorList>
    </citation>
    <scope>NUCLEOTIDE SEQUENCE [LARGE SCALE GENOMIC DNA]</scope>
    <source>
        <strain evidence="2 3">JCM 13595</strain>
    </source>
</reference>
<gene>
    <name evidence="2" type="ORF">GCM10009720_16170</name>
</gene>
<evidence type="ECO:0000256" key="1">
    <source>
        <dbReference type="SAM" id="Phobius"/>
    </source>
</evidence>
<evidence type="ECO:0000313" key="3">
    <source>
        <dbReference type="Proteomes" id="UP001501461"/>
    </source>
</evidence>
<protein>
    <recommendedName>
        <fullName evidence="4">Nudix hydrolase domain-containing protein</fullName>
    </recommendedName>
</protein>
<organism evidence="2 3">
    <name type="scientific">Yaniella flava</name>
    <dbReference type="NCBI Taxonomy" id="287930"/>
    <lineage>
        <taxon>Bacteria</taxon>
        <taxon>Bacillati</taxon>
        <taxon>Actinomycetota</taxon>
        <taxon>Actinomycetes</taxon>
        <taxon>Micrococcales</taxon>
        <taxon>Micrococcaceae</taxon>
        <taxon>Yaniella</taxon>
    </lineage>
</organism>
<evidence type="ECO:0000313" key="2">
    <source>
        <dbReference type="EMBL" id="GAA2036367.1"/>
    </source>
</evidence>
<feature type="transmembrane region" description="Helical" evidence="1">
    <location>
        <begin position="56"/>
        <end position="76"/>
    </location>
</feature>
<dbReference type="Proteomes" id="UP001501461">
    <property type="component" value="Unassembled WGS sequence"/>
</dbReference>
<feature type="transmembrane region" description="Helical" evidence="1">
    <location>
        <begin position="30"/>
        <end position="50"/>
    </location>
</feature>
<keyword evidence="1" id="KW-0812">Transmembrane</keyword>
<evidence type="ECO:0008006" key="4">
    <source>
        <dbReference type="Google" id="ProtNLM"/>
    </source>
</evidence>
<comment type="caution">
    <text evidence="2">The sequence shown here is derived from an EMBL/GenBank/DDBJ whole genome shotgun (WGS) entry which is preliminary data.</text>
</comment>
<dbReference type="EMBL" id="BAAAMN010000028">
    <property type="protein sequence ID" value="GAA2036367.1"/>
    <property type="molecule type" value="Genomic_DNA"/>
</dbReference>
<accession>A0ABN2UHT7</accession>
<name>A0ABN2UHT7_9MICC</name>